<dbReference type="CDD" id="cd07129">
    <property type="entry name" value="ALDH_KGSADH"/>
    <property type="match status" value="1"/>
</dbReference>
<dbReference type="PANTHER" id="PTHR43353">
    <property type="entry name" value="SUCCINATE-SEMIALDEHYDE DEHYDROGENASE, MITOCHONDRIAL"/>
    <property type="match status" value="1"/>
</dbReference>
<dbReference type="STRING" id="2342.SOPEG_1553"/>
<evidence type="ECO:0000259" key="2">
    <source>
        <dbReference type="Pfam" id="PF00171"/>
    </source>
</evidence>
<dbReference type="Gene3D" id="3.40.309.10">
    <property type="entry name" value="Aldehyde Dehydrogenase, Chain A, domain 2"/>
    <property type="match status" value="1"/>
</dbReference>
<dbReference type="Gene3D" id="3.40.605.10">
    <property type="entry name" value="Aldehyde Dehydrogenase, Chain A, domain 1"/>
    <property type="match status" value="1"/>
</dbReference>
<evidence type="ECO:0000256" key="1">
    <source>
        <dbReference type="ARBA" id="ARBA00023002"/>
    </source>
</evidence>
<dbReference type="InterPro" id="IPR016161">
    <property type="entry name" value="Ald_DH/histidinol_DH"/>
</dbReference>
<sequence>MELTGNLILGNRCTRGGGNGFYADEPSQDCPLAPEFFAADAANVDLACQLAEQAFDAYRALPLSTRADFLTRIGENIVALGDSLIIRAVQETGLPRGRIEGERARTVGQLAMFAAVVRRGGGEFLQAIVEEALPERKPLPRPDLRQCHIPLGPVAVFGASNFPLAFSVAGGDSASALAAGCPIVVKAHPSHPGTSELVGRAIQQAAQQLALPEGVFSLLHGGGHEVGERLVTHPLIPGRGIYRRARGLALLALALRRTVPVPFYAEMSSINPQILLPTALANRSTELAARFVDSLTLSVGQFCTSPGLVLALKGKALTQFCQHLTATLAKAPAATMLSRGIWQAWRDKAAGLAAVDGVSLLAQGQPVQSANQGQASVLYTDGAHFLAEPRLSEEVFGPTSLVVGFDDDAQLQQAIRALEGQLTLTLHLDEADHPLAQTLLPTLERRAGRLLVNGFPTGVDVGYAMVHGGPFPATSDARSASFRRMPAPCRARRLMPFGIGKVKRCKNPTIRDILDIIEGVGAKRPMP</sequence>
<keyword evidence="4" id="KW-1185">Reference proteome</keyword>
<dbReference type="InterPro" id="IPR016162">
    <property type="entry name" value="Ald_DH_N"/>
</dbReference>
<dbReference type="PANTHER" id="PTHR43353:SF3">
    <property type="entry name" value="ALDEHYDE DEHYDROGENASE-RELATED"/>
    <property type="match status" value="1"/>
</dbReference>
<dbReference type="Proteomes" id="UP000019025">
    <property type="component" value="Chromosome"/>
</dbReference>
<protein>
    <submittedName>
        <fullName evidence="3">Ketoglutarate semialdehyde dehydrogenase</fullName>
        <ecNumber evidence="3">1.2.1.26</ecNumber>
    </submittedName>
</protein>
<dbReference type="InterPro" id="IPR015590">
    <property type="entry name" value="Aldehyde_DH_dom"/>
</dbReference>
<accession>W0HNC7</accession>
<dbReference type="PATRIC" id="fig|2342.5.peg.1653"/>
<dbReference type="eggNOG" id="COG1012">
    <property type="taxonomic scope" value="Bacteria"/>
</dbReference>
<dbReference type="EMBL" id="CP006568">
    <property type="protein sequence ID" value="AHF73705.1"/>
    <property type="molecule type" value="Genomic_DNA"/>
</dbReference>
<gene>
    <name evidence="3" type="primary">aldH</name>
    <name evidence="3" type="ORF">SOPEG_1553</name>
</gene>
<proteinExistence type="predicted"/>
<dbReference type="InterPro" id="IPR016163">
    <property type="entry name" value="Ald_DH_C"/>
</dbReference>
<dbReference type="RefSeq" id="WP_025244989.1">
    <property type="nucleotide sequence ID" value="NZ_CP006568.1"/>
</dbReference>
<dbReference type="InterPro" id="IPR044151">
    <property type="entry name" value="ALDH_KGSADH"/>
</dbReference>
<dbReference type="AlphaFoldDB" id="W0HNC7"/>
<dbReference type="KEGG" id="pes:SOPEG_1553"/>
<organism evidence="3 4">
    <name type="scientific">Candidatus Sodalis pierantonii str. SOPE</name>
    <dbReference type="NCBI Taxonomy" id="2342"/>
    <lineage>
        <taxon>Bacteria</taxon>
        <taxon>Pseudomonadati</taxon>
        <taxon>Pseudomonadota</taxon>
        <taxon>Gammaproteobacteria</taxon>
        <taxon>Enterobacterales</taxon>
        <taxon>Bruguierivoracaceae</taxon>
        <taxon>Sodalis</taxon>
    </lineage>
</organism>
<dbReference type="EC" id="1.2.1.26" evidence="3"/>
<dbReference type="InterPro" id="IPR050740">
    <property type="entry name" value="Aldehyde_DH_Superfamily"/>
</dbReference>
<reference evidence="3 4" key="1">
    <citation type="journal article" date="2014" name="Genome Biol. Evol.">
        <title>Genome degeneration and adaptation in a nascent stage of symbiosis.</title>
        <authorList>
            <person name="Oakeson K.F."/>
            <person name="Gil R."/>
            <person name="Clayton A.L."/>
            <person name="Dunn D.M."/>
            <person name="von Niederhausern A.C."/>
            <person name="Hamil C."/>
            <person name="Aoyagi A."/>
            <person name="Duval B."/>
            <person name="Baca A."/>
            <person name="Silva F.J."/>
            <person name="Vallier A."/>
            <person name="Jackson D.G."/>
            <person name="Latorre A."/>
            <person name="Weiss R.B."/>
            <person name="Heddi A."/>
            <person name="Moya A."/>
            <person name="Dale C."/>
        </authorList>
    </citation>
    <scope>NUCLEOTIDE SEQUENCE [LARGE SCALE GENOMIC DNA]</scope>
    <source>
        <strain evidence="4">none</strain>
    </source>
</reference>
<dbReference type="Pfam" id="PF00171">
    <property type="entry name" value="Aldedh"/>
    <property type="match status" value="1"/>
</dbReference>
<feature type="domain" description="Aldehyde dehydrogenase" evidence="2">
    <location>
        <begin position="37"/>
        <end position="411"/>
    </location>
</feature>
<dbReference type="SUPFAM" id="SSF53720">
    <property type="entry name" value="ALDH-like"/>
    <property type="match status" value="1"/>
</dbReference>
<evidence type="ECO:0000313" key="3">
    <source>
        <dbReference type="EMBL" id="AHF73705.1"/>
    </source>
</evidence>
<dbReference type="HOGENOM" id="CLU_027555_0_0_6"/>
<keyword evidence="1 3" id="KW-0560">Oxidoreductase</keyword>
<dbReference type="GO" id="GO:0047533">
    <property type="term" value="F:2,5-dioxovalerate dehydrogenase (NADP+) activity"/>
    <property type="evidence" value="ECO:0007669"/>
    <property type="project" value="UniProtKB-EC"/>
</dbReference>
<name>W0HNC7_9GAMM</name>
<evidence type="ECO:0000313" key="4">
    <source>
        <dbReference type="Proteomes" id="UP000019025"/>
    </source>
</evidence>